<accession>A0ABU6Q7G4</accession>
<dbReference type="Pfam" id="PF26130">
    <property type="entry name" value="PB1-like"/>
    <property type="match status" value="1"/>
</dbReference>
<protein>
    <recommendedName>
        <fullName evidence="2">PB1-like domain-containing protein</fullName>
    </recommendedName>
</protein>
<feature type="compositionally biased region" description="Acidic residues" evidence="1">
    <location>
        <begin position="136"/>
        <end position="149"/>
    </location>
</feature>
<comment type="caution">
    <text evidence="3">The sequence shown here is derived from an EMBL/GenBank/DDBJ whole genome shotgun (WGS) entry which is preliminary data.</text>
</comment>
<gene>
    <name evidence="3" type="ORF">PIB30_017494</name>
</gene>
<organism evidence="3 4">
    <name type="scientific">Stylosanthes scabra</name>
    <dbReference type="NCBI Taxonomy" id="79078"/>
    <lineage>
        <taxon>Eukaryota</taxon>
        <taxon>Viridiplantae</taxon>
        <taxon>Streptophyta</taxon>
        <taxon>Embryophyta</taxon>
        <taxon>Tracheophyta</taxon>
        <taxon>Spermatophyta</taxon>
        <taxon>Magnoliopsida</taxon>
        <taxon>eudicotyledons</taxon>
        <taxon>Gunneridae</taxon>
        <taxon>Pentapetalae</taxon>
        <taxon>rosids</taxon>
        <taxon>fabids</taxon>
        <taxon>Fabales</taxon>
        <taxon>Fabaceae</taxon>
        <taxon>Papilionoideae</taxon>
        <taxon>50 kb inversion clade</taxon>
        <taxon>dalbergioids sensu lato</taxon>
        <taxon>Dalbergieae</taxon>
        <taxon>Pterocarpus clade</taxon>
        <taxon>Stylosanthes</taxon>
    </lineage>
</organism>
<name>A0ABU6Q7G4_9FABA</name>
<proteinExistence type="predicted"/>
<feature type="domain" description="PB1-like" evidence="2">
    <location>
        <begin position="2"/>
        <end position="102"/>
    </location>
</feature>
<evidence type="ECO:0000259" key="2">
    <source>
        <dbReference type="Pfam" id="PF26130"/>
    </source>
</evidence>
<evidence type="ECO:0000313" key="4">
    <source>
        <dbReference type="Proteomes" id="UP001341840"/>
    </source>
</evidence>
<evidence type="ECO:0000256" key="1">
    <source>
        <dbReference type="SAM" id="MobiDB-lite"/>
    </source>
</evidence>
<dbReference type="Proteomes" id="UP001341840">
    <property type="component" value="Unassembled WGS sequence"/>
</dbReference>
<sequence>MMVYFNIKLYHKGYFGYVDEVMRYKGEELIIEDNDSDLWSVYEAEEQLRRLGHVDEGIYAMWYKDPAIEDYSVGLRMFVKDTDALEMVRIRVERGHVELLLVHDDAPEDGFPKIGYVNVPGDPPRENTGPGVEVGPNEEGDADADVGNGQDEEGVVEVDVPNDEDGGGDVEEAAPAVEIGGDGVERVVEEGVEDGVEEGVDNSGEAAVSGEAGAMANSIVEANKDARSGYIVSR</sequence>
<feature type="region of interest" description="Disordered" evidence="1">
    <location>
        <begin position="120"/>
        <end position="149"/>
    </location>
</feature>
<reference evidence="3 4" key="1">
    <citation type="journal article" date="2023" name="Plants (Basel)">
        <title>Bridging the Gap: Combining Genomics and Transcriptomics Approaches to Understand Stylosanthes scabra, an Orphan Legume from the Brazilian Caatinga.</title>
        <authorList>
            <person name="Ferreira-Neto J.R.C."/>
            <person name="da Silva M.D."/>
            <person name="Binneck E."/>
            <person name="de Melo N.F."/>
            <person name="da Silva R.H."/>
            <person name="de Melo A.L.T.M."/>
            <person name="Pandolfi V."/>
            <person name="Bustamante F.O."/>
            <person name="Brasileiro-Vidal A.C."/>
            <person name="Benko-Iseppon A.M."/>
        </authorList>
    </citation>
    <scope>NUCLEOTIDE SEQUENCE [LARGE SCALE GENOMIC DNA]</scope>
    <source>
        <tissue evidence="3">Leaves</tissue>
    </source>
</reference>
<keyword evidence="4" id="KW-1185">Reference proteome</keyword>
<dbReference type="InterPro" id="IPR058594">
    <property type="entry name" value="PB1-like_dom_pln"/>
</dbReference>
<evidence type="ECO:0000313" key="3">
    <source>
        <dbReference type="EMBL" id="MED6107791.1"/>
    </source>
</evidence>
<dbReference type="EMBL" id="JASCZI010000051">
    <property type="protein sequence ID" value="MED6107791.1"/>
    <property type="molecule type" value="Genomic_DNA"/>
</dbReference>